<dbReference type="OrthoDB" id="10252171at2759"/>
<evidence type="ECO:0000259" key="1">
    <source>
        <dbReference type="PROSITE" id="PS50006"/>
    </source>
</evidence>
<dbReference type="EMBL" id="ML119052">
    <property type="protein sequence ID" value="ROT41681.1"/>
    <property type="molecule type" value="Genomic_DNA"/>
</dbReference>
<dbReference type="Pfam" id="PF00498">
    <property type="entry name" value="FHA"/>
    <property type="match status" value="1"/>
</dbReference>
<feature type="domain" description="FHA" evidence="1">
    <location>
        <begin position="94"/>
        <end position="140"/>
    </location>
</feature>
<dbReference type="InterPro" id="IPR000253">
    <property type="entry name" value="FHA_dom"/>
</dbReference>
<name>A0A3N2Q4I6_SODAK</name>
<reference evidence="2 3" key="1">
    <citation type="journal article" date="2018" name="Mol. Ecol.">
        <title>The obligate alkalophilic soda-lake fungus Sodiomyces alkalinus has shifted to a protein diet.</title>
        <authorList>
            <person name="Grum-Grzhimaylo A.A."/>
            <person name="Falkoski D.L."/>
            <person name="van den Heuvel J."/>
            <person name="Valero-Jimenez C.A."/>
            <person name="Min B."/>
            <person name="Choi I.G."/>
            <person name="Lipzen A."/>
            <person name="Daum C.G."/>
            <person name="Aanen D.K."/>
            <person name="Tsang A."/>
            <person name="Henrissat B."/>
            <person name="Bilanenko E.N."/>
            <person name="de Vries R.P."/>
            <person name="van Kan J.A.L."/>
            <person name="Grigoriev I.V."/>
            <person name="Debets A.J.M."/>
        </authorList>
    </citation>
    <scope>NUCLEOTIDE SEQUENCE [LARGE SCALE GENOMIC DNA]</scope>
    <source>
        <strain evidence="2 3">F11</strain>
    </source>
</reference>
<gene>
    <name evidence="2" type="ORF">SODALDRAFT_331452</name>
</gene>
<dbReference type="GeneID" id="39579936"/>
<dbReference type="Proteomes" id="UP000272025">
    <property type="component" value="Unassembled WGS sequence"/>
</dbReference>
<dbReference type="STRING" id="1314773.A0A3N2Q4I6"/>
<organism evidence="2 3">
    <name type="scientific">Sodiomyces alkalinus (strain CBS 110278 / VKM F-3762 / F11)</name>
    <name type="common">Alkaliphilic filamentous fungus</name>
    <dbReference type="NCBI Taxonomy" id="1314773"/>
    <lineage>
        <taxon>Eukaryota</taxon>
        <taxon>Fungi</taxon>
        <taxon>Dikarya</taxon>
        <taxon>Ascomycota</taxon>
        <taxon>Pezizomycotina</taxon>
        <taxon>Sordariomycetes</taxon>
        <taxon>Hypocreomycetidae</taxon>
        <taxon>Glomerellales</taxon>
        <taxon>Plectosphaerellaceae</taxon>
        <taxon>Sodiomyces</taxon>
    </lineage>
</organism>
<dbReference type="Gene3D" id="2.60.200.20">
    <property type="match status" value="1"/>
</dbReference>
<sequence length="265" mass="29517">MDTASLHNIAWLIPSAGNRWAFQATRIPANSARRVNLAPLVTRANLDSIPEDPEEDFLSEKENENENETCVSPMFPRVGLGISFDHKPKGSRGFVIGTDPHTCDIVLPRVRGISRRHCYLTFDSDKRLILRDTSKHGTAVWYDGHSNGDQRRATWVLSSGMSYGFPAMVNKIVIDIQGVRFQIVVNECLPHLEEYQDLVDDFLSSIAAASVAASFAPSRPSLVPAPLRIQRPVFVKYTIPSDDGTQSDYLWNAAKPWEPLVKVAS</sequence>
<dbReference type="SMART" id="SM00240">
    <property type="entry name" value="FHA"/>
    <property type="match status" value="1"/>
</dbReference>
<evidence type="ECO:0000313" key="2">
    <source>
        <dbReference type="EMBL" id="ROT41681.1"/>
    </source>
</evidence>
<dbReference type="AlphaFoldDB" id="A0A3N2Q4I6"/>
<proteinExistence type="predicted"/>
<dbReference type="PROSITE" id="PS50006">
    <property type="entry name" value="FHA_DOMAIN"/>
    <property type="match status" value="1"/>
</dbReference>
<keyword evidence="3" id="KW-1185">Reference proteome</keyword>
<evidence type="ECO:0000313" key="3">
    <source>
        <dbReference type="Proteomes" id="UP000272025"/>
    </source>
</evidence>
<dbReference type="RefSeq" id="XP_028469487.1">
    <property type="nucleotide sequence ID" value="XM_028611458.1"/>
</dbReference>
<dbReference type="SUPFAM" id="SSF49879">
    <property type="entry name" value="SMAD/FHA domain"/>
    <property type="match status" value="1"/>
</dbReference>
<accession>A0A3N2Q4I6</accession>
<protein>
    <recommendedName>
        <fullName evidence="1">FHA domain-containing protein</fullName>
    </recommendedName>
</protein>
<dbReference type="CDD" id="cd00060">
    <property type="entry name" value="FHA"/>
    <property type="match status" value="1"/>
</dbReference>
<dbReference type="InterPro" id="IPR008984">
    <property type="entry name" value="SMAD_FHA_dom_sf"/>
</dbReference>